<keyword evidence="5" id="KW-0732">Signal</keyword>
<keyword evidence="4" id="KW-0325">Glycoprotein</keyword>
<keyword evidence="2" id="KW-0719">Serine esterase</keyword>
<keyword evidence="3 5" id="KW-0378">Hydrolase</keyword>
<dbReference type="EMBL" id="KF849368">
    <property type="protein sequence ID" value="AHJ81331.1"/>
    <property type="molecule type" value="mRNA"/>
</dbReference>
<evidence type="ECO:0000256" key="1">
    <source>
        <dbReference type="ARBA" id="ARBA00005964"/>
    </source>
</evidence>
<reference evidence="7" key="1">
    <citation type="submission" date="2013-11" db="EMBL/GenBank/DDBJ databases">
        <title>Molecular and Functional Characterization of cDNAs Putatively Encoding Carboxylesterases from the Migratory Locust, Locusta migratoria.</title>
        <authorList>
            <person name="Zhang J."/>
            <person name="Li D."/>
            <person name="Ge P."/>
            <person name="Guo Y."/>
            <person name="Zhu K.Y."/>
            <person name="Ma E."/>
            <person name="Zhang J."/>
        </authorList>
    </citation>
    <scope>NUCLEOTIDE SEQUENCE</scope>
</reference>
<dbReference type="Gene3D" id="3.40.50.1820">
    <property type="entry name" value="alpha/beta hydrolase"/>
    <property type="match status" value="1"/>
</dbReference>
<dbReference type="InterPro" id="IPR050309">
    <property type="entry name" value="Type-B_Carboxylest/Lipase"/>
</dbReference>
<proteinExistence type="evidence at transcript level"/>
<dbReference type="GO" id="GO:0052689">
    <property type="term" value="F:carboxylic ester hydrolase activity"/>
    <property type="evidence" value="ECO:0007669"/>
    <property type="project" value="UniProtKB-KW"/>
</dbReference>
<evidence type="ECO:0000259" key="6">
    <source>
        <dbReference type="Pfam" id="PF00135"/>
    </source>
</evidence>
<feature type="signal peptide" evidence="5">
    <location>
        <begin position="1"/>
        <end position="22"/>
    </location>
</feature>
<dbReference type="InterPro" id="IPR019819">
    <property type="entry name" value="Carboxylesterase_B_CS"/>
</dbReference>
<dbReference type="PROSITE" id="PS00941">
    <property type="entry name" value="CARBOXYLESTERASE_B_2"/>
    <property type="match status" value="1"/>
</dbReference>
<accession>W8E8I7</accession>
<dbReference type="AlphaFoldDB" id="W8E8I7"/>
<dbReference type="PROSITE" id="PS00122">
    <property type="entry name" value="CARBOXYLESTERASE_B_1"/>
    <property type="match status" value="1"/>
</dbReference>
<evidence type="ECO:0000256" key="2">
    <source>
        <dbReference type="ARBA" id="ARBA00022487"/>
    </source>
</evidence>
<feature type="chain" id="PRO_5005151401" description="Carboxylic ester hydrolase" evidence="5">
    <location>
        <begin position="23"/>
        <end position="546"/>
    </location>
</feature>
<comment type="similarity">
    <text evidence="1 5">Belongs to the type-B carboxylesterase/lipase family.</text>
</comment>
<dbReference type="PANTHER" id="PTHR11559">
    <property type="entry name" value="CARBOXYLESTERASE"/>
    <property type="match status" value="1"/>
</dbReference>
<feature type="domain" description="Carboxylesterase type B" evidence="6">
    <location>
        <begin position="24"/>
        <end position="528"/>
    </location>
</feature>
<evidence type="ECO:0000256" key="5">
    <source>
        <dbReference type="RuleBase" id="RU361235"/>
    </source>
</evidence>
<evidence type="ECO:0000256" key="4">
    <source>
        <dbReference type="ARBA" id="ARBA00023180"/>
    </source>
</evidence>
<sequence>MDARSVSLVSLLLLHLIVYAQAQQVEVTVQQGTLRGVVEQSAYNTSYTAFRGIPYAQPPVGELRFADPQPADGWEGVRDASEYGSDCVQPDGSGSEDCLYLNVYVPGVPEEGAKLPVLFWVHGGGFYYNSGSDTEHGPDFLISYGVILVTINYRLAQLGFLTTGDDVVPGNAGLKDQHLALVWAKENIASFGGDPDQITLWGQSAGGMSVSLHLVSPLSTDLFSGIIIQSGNFIGLPASLELARQNAFNLGAALGLETDDSQQLVDFLRSVDVTDLLVDSSLVMTDEQKEMFSYGVWWPHIEPDLEGAMMPESPIQRLIDGKFLQVPIFTGVTSGEMGYSILYNPNQVDALNTRFVEAVGPNLHLPTVEQQQEAAAKLKEFYFSDGDISLDNPDPLVDFNNDMGMFATTDALVRKVTEITDLPVFYYEWDYQIENATVTPWGALHSSDLPFLFVRKDTVYNLDPDSDEDKARRNLIRLYTNFAKYRNPTPEADPVVWEAYNNETRSYMLMQATFTLSQDKDAERMDFWEENVPLLPYANTYSKHNV</sequence>
<evidence type="ECO:0000256" key="3">
    <source>
        <dbReference type="ARBA" id="ARBA00022801"/>
    </source>
</evidence>
<evidence type="ECO:0000313" key="7">
    <source>
        <dbReference type="EMBL" id="AHJ81331.1"/>
    </source>
</evidence>
<name>W8E8I7_LOCMI</name>
<dbReference type="Pfam" id="PF00135">
    <property type="entry name" value="COesterase"/>
    <property type="match status" value="1"/>
</dbReference>
<dbReference type="InterPro" id="IPR002018">
    <property type="entry name" value="CarbesteraseB"/>
</dbReference>
<protein>
    <recommendedName>
        <fullName evidence="5">Carboxylic ester hydrolase</fullName>
        <ecNumber evidence="5">3.1.1.-</ecNumber>
    </recommendedName>
</protein>
<dbReference type="InterPro" id="IPR029058">
    <property type="entry name" value="AB_hydrolase_fold"/>
</dbReference>
<dbReference type="SUPFAM" id="SSF53474">
    <property type="entry name" value="alpha/beta-Hydrolases"/>
    <property type="match status" value="1"/>
</dbReference>
<organism evidence="7">
    <name type="scientific">Locusta migratoria</name>
    <name type="common">Migratory locust</name>
    <dbReference type="NCBI Taxonomy" id="7004"/>
    <lineage>
        <taxon>Eukaryota</taxon>
        <taxon>Metazoa</taxon>
        <taxon>Ecdysozoa</taxon>
        <taxon>Arthropoda</taxon>
        <taxon>Hexapoda</taxon>
        <taxon>Insecta</taxon>
        <taxon>Pterygota</taxon>
        <taxon>Neoptera</taxon>
        <taxon>Polyneoptera</taxon>
        <taxon>Orthoptera</taxon>
        <taxon>Caelifera</taxon>
        <taxon>Acrididea</taxon>
        <taxon>Acridomorpha</taxon>
        <taxon>Acridoidea</taxon>
        <taxon>Acrididae</taxon>
        <taxon>Oedipodinae</taxon>
        <taxon>Locusta</taxon>
    </lineage>
</organism>
<dbReference type="InterPro" id="IPR019826">
    <property type="entry name" value="Carboxylesterase_B_AS"/>
</dbReference>
<dbReference type="EC" id="3.1.1.-" evidence="5"/>
<dbReference type="ESTHER" id="locmi-w8ea84">
    <property type="family name" value="Carb_B_Arthropoda"/>
</dbReference>